<dbReference type="InterPro" id="IPR006121">
    <property type="entry name" value="HMA_dom"/>
</dbReference>
<dbReference type="Proteomes" id="UP000004650">
    <property type="component" value="Unassembled WGS sequence"/>
</dbReference>
<dbReference type="PROSITE" id="PS01047">
    <property type="entry name" value="HMA_1"/>
    <property type="match status" value="1"/>
</dbReference>
<reference evidence="4" key="1">
    <citation type="submission" date="2009-02" db="EMBL/GenBank/DDBJ databases">
        <title>The Genome Sequence of Shigella sp. D9.</title>
        <authorList>
            <consortium name="The Broad Institute Genome Sequencing Platform"/>
            <person name="Ward D."/>
            <person name="Young S.K."/>
            <person name="Kodira C.D."/>
            <person name="Zeng Q."/>
            <person name="Koehrsen M."/>
            <person name="Alvarado L."/>
            <person name="Berlin A."/>
            <person name="Borenstein D."/>
            <person name="Chen Z."/>
            <person name="Engels R."/>
            <person name="Freedman E."/>
            <person name="Gellesch M."/>
            <person name="Goldberg J."/>
            <person name="Griggs A."/>
            <person name="Gujja S."/>
            <person name="Heiman D."/>
            <person name="Hepburn T."/>
            <person name="Howarth C."/>
            <person name="Jen D."/>
            <person name="Larson L."/>
            <person name="Lewis B."/>
            <person name="Mehta T."/>
            <person name="Park D."/>
            <person name="Pearson M."/>
            <person name="Roberts A."/>
            <person name="Saif S."/>
            <person name="Shea T."/>
            <person name="Shenoy N."/>
            <person name="Sisk P."/>
            <person name="Stolte C."/>
            <person name="Sykes S."/>
            <person name="Walk T."/>
            <person name="White J."/>
            <person name="Yandava C."/>
            <person name="Allen-Vercoe E."/>
            <person name="Strauss J."/>
            <person name="Sibley C."/>
            <person name="White A."/>
            <person name="Ambrose C."/>
            <person name="Lander E."/>
            <person name="Nusbaum C."/>
            <person name="Galagan J."/>
            <person name="Birren B."/>
        </authorList>
    </citation>
    <scope>NUCLEOTIDE SEQUENCE [LARGE SCALE GENOMIC DNA]</scope>
    <source>
        <strain evidence="4">D11</strain>
    </source>
</reference>
<accession>A0A0K9CP52</accession>
<feature type="domain" description="HMA" evidence="2">
    <location>
        <begin position="1"/>
        <end position="65"/>
    </location>
</feature>
<dbReference type="Pfam" id="PF00403">
    <property type="entry name" value="HMA"/>
    <property type="match status" value="1"/>
</dbReference>
<dbReference type="EMBL" id="ACDS02000028">
    <property type="protein sequence ID" value="KMV76047.1"/>
    <property type="molecule type" value="Genomic_DNA"/>
</dbReference>
<dbReference type="CDD" id="cd00371">
    <property type="entry name" value="HMA"/>
    <property type="match status" value="1"/>
</dbReference>
<dbReference type="PROSITE" id="PS50846">
    <property type="entry name" value="HMA_2"/>
    <property type="match status" value="1"/>
</dbReference>
<evidence type="ECO:0000313" key="3">
    <source>
        <dbReference type="EMBL" id="KMV76047.1"/>
    </source>
</evidence>
<evidence type="ECO:0000259" key="2">
    <source>
        <dbReference type="PROSITE" id="PS50846"/>
    </source>
</evidence>
<protein>
    <recommendedName>
        <fullName evidence="2">HMA domain-containing protein</fullName>
    </recommendedName>
</protein>
<proteinExistence type="predicted"/>
<evidence type="ECO:0000313" key="4">
    <source>
        <dbReference type="Proteomes" id="UP000004650"/>
    </source>
</evidence>
<dbReference type="InterPro" id="IPR036163">
    <property type="entry name" value="HMA_dom_sf"/>
</dbReference>
<name>A0A0K9CP52_9FUSO</name>
<dbReference type="GO" id="GO:0046872">
    <property type="term" value="F:metal ion binding"/>
    <property type="evidence" value="ECO:0007669"/>
    <property type="project" value="UniProtKB-KW"/>
</dbReference>
<evidence type="ECO:0000256" key="1">
    <source>
        <dbReference type="ARBA" id="ARBA00022723"/>
    </source>
</evidence>
<sequence length="73" mass="8210">MKKVFRLEGLNCAHCAAKIEEKVGKLEGVKSVVINFMTTKMTLESIDENFEEIIANVKKLVNEIEPDVNMVKA</sequence>
<dbReference type="InterPro" id="IPR017969">
    <property type="entry name" value="Heavy-metal-associated_CS"/>
</dbReference>
<dbReference type="AlphaFoldDB" id="A0A0K9CP52"/>
<dbReference type="SUPFAM" id="SSF55008">
    <property type="entry name" value="HMA, heavy metal-associated domain"/>
    <property type="match status" value="1"/>
</dbReference>
<reference evidence="3 4" key="2">
    <citation type="submission" date="2013-10" db="EMBL/GenBank/DDBJ databases">
        <title>The Genome Sequence of Fusobacterium nucleatum subsp. animalis D11.</title>
        <authorList>
            <consortium name="The Broad Institute Genomics Platform"/>
            <person name="Earl A."/>
            <person name="Ward D."/>
            <person name="Feldgarden M."/>
            <person name="Gevers D."/>
            <person name="Kostic A."/>
            <person name="Garrett W."/>
            <person name="Young S.K."/>
            <person name="Zeng Q."/>
            <person name="Gargeya S."/>
            <person name="Fitzgerald M."/>
            <person name="Abouelleil A."/>
            <person name="Alvarado L."/>
            <person name="Berlin A.M."/>
            <person name="Chapman S.B."/>
            <person name="Gainer-Dewar J."/>
            <person name="Goldberg J."/>
            <person name="Gnerre S."/>
            <person name="Griggs A."/>
            <person name="Gujja S."/>
            <person name="Hansen M."/>
            <person name="Howarth C."/>
            <person name="Imamovic A."/>
            <person name="Ireland A."/>
            <person name="Larimer J."/>
            <person name="McCowan C."/>
            <person name="Murphy C."/>
            <person name="Pearson M."/>
            <person name="Poon T.W."/>
            <person name="Priest M."/>
            <person name="Roberts A."/>
            <person name="Saif S."/>
            <person name="Shea T."/>
            <person name="Sykes S."/>
            <person name="Wortman J."/>
            <person name="Nusbaum C."/>
            <person name="Birren B."/>
        </authorList>
    </citation>
    <scope>NUCLEOTIDE SEQUENCE [LARGE SCALE GENOMIC DNA]</scope>
    <source>
        <strain evidence="3 4">D11</strain>
    </source>
</reference>
<keyword evidence="1" id="KW-0479">Metal-binding</keyword>
<organism evidence="3 4">
    <name type="scientific">Fusobacterium animalis D11</name>
    <dbReference type="NCBI Taxonomy" id="556264"/>
    <lineage>
        <taxon>Bacteria</taxon>
        <taxon>Fusobacteriati</taxon>
        <taxon>Fusobacteriota</taxon>
        <taxon>Fusobacteriia</taxon>
        <taxon>Fusobacteriales</taxon>
        <taxon>Fusobacteriaceae</taxon>
        <taxon>Fusobacterium</taxon>
    </lineage>
</organism>
<dbReference type="Gene3D" id="3.30.70.100">
    <property type="match status" value="1"/>
</dbReference>
<gene>
    <name evidence="3" type="ORF">PSAG_04579</name>
</gene>
<comment type="caution">
    <text evidence="3">The sequence shown here is derived from an EMBL/GenBank/DDBJ whole genome shotgun (WGS) entry which is preliminary data.</text>
</comment>